<comment type="similarity">
    <text evidence="11 12">Belongs to the arginase family.</text>
</comment>
<dbReference type="InterPro" id="IPR020855">
    <property type="entry name" value="Ureohydrolase_Mn_BS"/>
</dbReference>
<comment type="catalytic activity">
    <reaction evidence="8 13">
        <text>L-arginine + H2O = urea + L-ornithine</text>
        <dbReference type="Rhea" id="RHEA:20569"/>
        <dbReference type="ChEBI" id="CHEBI:15377"/>
        <dbReference type="ChEBI" id="CHEBI:16199"/>
        <dbReference type="ChEBI" id="CHEBI:32682"/>
        <dbReference type="ChEBI" id="CHEBI:46911"/>
        <dbReference type="EC" id="3.5.3.1"/>
    </reaction>
</comment>
<evidence type="ECO:0000256" key="6">
    <source>
        <dbReference type="ARBA" id="ARBA00022801"/>
    </source>
</evidence>
<dbReference type="AlphaFoldDB" id="A0A5C5U1R1"/>
<evidence type="ECO:0000256" key="2">
    <source>
        <dbReference type="ARBA" id="ARBA00012168"/>
    </source>
</evidence>
<keyword evidence="15" id="KW-1185">Reference proteome</keyword>
<evidence type="ECO:0000256" key="8">
    <source>
        <dbReference type="ARBA" id="ARBA00047391"/>
    </source>
</evidence>
<evidence type="ECO:0000256" key="7">
    <source>
        <dbReference type="ARBA" id="ARBA00023211"/>
    </source>
</evidence>
<dbReference type="PANTHER" id="PTHR43782">
    <property type="entry name" value="ARGINASE"/>
    <property type="match status" value="1"/>
</dbReference>
<dbReference type="FunFam" id="3.40.800.10:FF:000012">
    <property type="entry name" value="Arginase"/>
    <property type="match status" value="1"/>
</dbReference>
<dbReference type="RefSeq" id="WP_146312312.1">
    <property type="nucleotide sequence ID" value="NZ_VOHE01000003.1"/>
</dbReference>
<feature type="binding site" evidence="10">
    <location>
        <position position="132"/>
    </location>
    <ligand>
        <name>Mn(2+)</name>
        <dbReference type="ChEBI" id="CHEBI:29035"/>
        <label>1</label>
    </ligand>
</feature>
<feature type="binding site" evidence="10">
    <location>
        <position position="233"/>
    </location>
    <ligand>
        <name>Mn(2+)</name>
        <dbReference type="ChEBI" id="CHEBI:29035"/>
        <label>1</label>
    </ligand>
</feature>
<proteinExistence type="inferred from homology"/>
<evidence type="ECO:0000256" key="5">
    <source>
        <dbReference type="ARBA" id="ARBA00022723"/>
    </source>
</evidence>
<evidence type="ECO:0000313" key="15">
    <source>
        <dbReference type="Proteomes" id="UP000315949"/>
    </source>
</evidence>
<feature type="binding site" evidence="10">
    <location>
        <position position="101"/>
    </location>
    <ligand>
        <name>Mn(2+)</name>
        <dbReference type="ChEBI" id="CHEBI:29035"/>
        <label>1</label>
    </ligand>
</feature>
<dbReference type="GO" id="GO:0005737">
    <property type="term" value="C:cytoplasm"/>
    <property type="evidence" value="ECO:0007669"/>
    <property type="project" value="TreeGrafter"/>
</dbReference>
<dbReference type="Proteomes" id="UP000315949">
    <property type="component" value="Unassembled WGS sequence"/>
</dbReference>
<organism evidence="14 15">
    <name type="scientific">Luteimonas wenzhouensis</name>
    <dbReference type="NCBI Taxonomy" id="2599615"/>
    <lineage>
        <taxon>Bacteria</taxon>
        <taxon>Pseudomonadati</taxon>
        <taxon>Pseudomonadota</taxon>
        <taxon>Gammaproteobacteria</taxon>
        <taxon>Lysobacterales</taxon>
        <taxon>Lysobacteraceae</taxon>
        <taxon>Luteimonas</taxon>
    </lineage>
</organism>
<feature type="binding site" evidence="10">
    <location>
        <position position="128"/>
    </location>
    <ligand>
        <name>Mn(2+)</name>
        <dbReference type="ChEBI" id="CHEBI:29035"/>
        <label>1</label>
    </ligand>
</feature>
<evidence type="ECO:0000256" key="1">
    <source>
        <dbReference type="ARBA" id="ARBA00005098"/>
    </source>
</evidence>
<dbReference type="CDD" id="cd09989">
    <property type="entry name" value="Arginase"/>
    <property type="match status" value="1"/>
</dbReference>
<feature type="binding site" evidence="10">
    <location>
        <position position="130"/>
    </location>
    <ligand>
        <name>Mn(2+)</name>
        <dbReference type="ChEBI" id="CHEBI:29035"/>
        <label>1</label>
    </ligand>
</feature>
<evidence type="ECO:0000256" key="3">
    <source>
        <dbReference type="ARBA" id="ARBA00018123"/>
    </source>
</evidence>
<keyword evidence="5 10" id="KW-0479">Metal-binding</keyword>
<dbReference type="GO" id="GO:0000050">
    <property type="term" value="P:urea cycle"/>
    <property type="evidence" value="ECO:0007669"/>
    <property type="project" value="UniProtKB-UniPathway"/>
</dbReference>
<dbReference type="OrthoDB" id="9789727at2"/>
<dbReference type="PROSITE" id="PS51409">
    <property type="entry name" value="ARGINASE_2"/>
    <property type="match status" value="1"/>
</dbReference>
<accession>A0A5C5U1R1</accession>
<reference evidence="14 15" key="1">
    <citation type="submission" date="2019-07" db="EMBL/GenBank/DDBJ databases">
        <title>Luteimonas sp. YD-1 nov., isolated from acidic soil.</title>
        <authorList>
            <person name="Zhou J."/>
        </authorList>
    </citation>
    <scope>NUCLEOTIDE SEQUENCE [LARGE SCALE GENOMIC DNA]</scope>
    <source>
        <strain evidence="14 15">YD-1</strain>
    </source>
</reference>
<dbReference type="PANTHER" id="PTHR43782:SF3">
    <property type="entry name" value="ARGINASE"/>
    <property type="match status" value="1"/>
</dbReference>
<gene>
    <name evidence="14" type="primary">rocF</name>
    <name evidence="14" type="ORF">FQY79_07580</name>
</gene>
<dbReference type="GO" id="GO:0004053">
    <property type="term" value="F:arginase activity"/>
    <property type="evidence" value="ECO:0007669"/>
    <property type="project" value="UniProtKB-UniRule"/>
</dbReference>
<dbReference type="Pfam" id="PF00491">
    <property type="entry name" value="Arginase"/>
    <property type="match status" value="1"/>
</dbReference>
<protein>
    <recommendedName>
        <fullName evidence="3 9">Arginase</fullName>
        <ecNumber evidence="2 9">3.5.3.1</ecNumber>
    </recommendedName>
</protein>
<evidence type="ECO:0000256" key="9">
    <source>
        <dbReference type="NCBIfam" id="TIGR01229"/>
    </source>
</evidence>
<dbReference type="InterPro" id="IPR023696">
    <property type="entry name" value="Ureohydrolase_dom_sf"/>
</dbReference>
<keyword evidence="4 13" id="KW-0056">Arginine metabolism</keyword>
<evidence type="ECO:0000313" key="14">
    <source>
        <dbReference type="EMBL" id="TWT19689.1"/>
    </source>
</evidence>
<dbReference type="SUPFAM" id="SSF52768">
    <property type="entry name" value="Arginase/deacetylase"/>
    <property type="match status" value="1"/>
</dbReference>
<feature type="binding site" evidence="10">
    <location>
        <position position="231"/>
    </location>
    <ligand>
        <name>Mn(2+)</name>
        <dbReference type="ChEBI" id="CHEBI:29035"/>
        <label>1</label>
    </ligand>
</feature>
<evidence type="ECO:0000256" key="12">
    <source>
        <dbReference type="RuleBase" id="RU003684"/>
    </source>
</evidence>
<comment type="cofactor">
    <cofactor evidence="10 13">
        <name>Mn(2+)</name>
        <dbReference type="ChEBI" id="CHEBI:29035"/>
    </cofactor>
    <text evidence="10 13">Binds 2 manganese ions per subunit.</text>
</comment>
<dbReference type="GO" id="GO:0006525">
    <property type="term" value="P:arginine metabolic process"/>
    <property type="evidence" value="ECO:0007669"/>
    <property type="project" value="UniProtKB-KW"/>
</dbReference>
<name>A0A5C5U1R1_9GAMM</name>
<sequence length="307" mass="32637">MPAPYPPVSIFGVPTDVGAGTRGASMGPEALRVAGLGEALAARGVDVVDNGDVYGPKNPWRGPVDGYRHLDEVVAWNRAVYQAASDILDAGRMPVMLGGDHCLAIGSIAAVADHCRRAGRKLRVLWLDAHTDFNTSQITPSGNIHGMPVACLCGIGPDALTGIGAHVPAIAPAQVRQLGIRSVDQDEKRLVKEHRLDIYDMRYIDEVGMKQAMEQALAGLDADTHLHVSFDVDVVDPEIAPGTGTPIPGGVNYREAQLIMEMIADTGLLGSLDIVEVNPALDARNRTAELAVDLVESLFGKSTLMRD</sequence>
<dbReference type="NCBIfam" id="TIGR01229">
    <property type="entry name" value="rocF_arginase"/>
    <property type="match status" value="1"/>
</dbReference>
<evidence type="ECO:0000256" key="13">
    <source>
        <dbReference type="RuleBase" id="RU361159"/>
    </source>
</evidence>
<dbReference type="EC" id="3.5.3.1" evidence="2 9"/>
<dbReference type="PRINTS" id="PR00116">
    <property type="entry name" value="ARGINASE"/>
</dbReference>
<dbReference type="InterPro" id="IPR014033">
    <property type="entry name" value="Arginase"/>
</dbReference>
<keyword evidence="6 12" id="KW-0378">Hydrolase</keyword>
<dbReference type="PROSITE" id="PS01053">
    <property type="entry name" value="ARGINASE_1"/>
    <property type="match status" value="1"/>
</dbReference>
<evidence type="ECO:0000256" key="11">
    <source>
        <dbReference type="PROSITE-ProRule" id="PRU00742"/>
    </source>
</evidence>
<evidence type="ECO:0000256" key="4">
    <source>
        <dbReference type="ARBA" id="ARBA00022503"/>
    </source>
</evidence>
<comment type="pathway">
    <text evidence="1">Nitrogen metabolism; urea cycle; L-ornithine and urea from L-arginine: step 1/1.</text>
</comment>
<dbReference type="GO" id="GO:0030145">
    <property type="term" value="F:manganese ion binding"/>
    <property type="evidence" value="ECO:0007669"/>
    <property type="project" value="TreeGrafter"/>
</dbReference>
<keyword evidence="7 10" id="KW-0464">Manganese</keyword>
<evidence type="ECO:0000256" key="10">
    <source>
        <dbReference type="PIRSR" id="PIRSR036979-1"/>
    </source>
</evidence>
<comment type="caution">
    <text evidence="14">The sequence shown here is derived from an EMBL/GenBank/DDBJ whole genome shotgun (WGS) entry which is preliminary data.</text>
</comment>
<dbReference type="PIRSF" id="PIRSF036979">
    <property type="entry name" value="Arginase"/>
    <property type="match status" value="1"/>
</dbReference>
<dbReference type="EMBL" id="VOHE01000003">
    <property type="protein sequence ID" value="TWT19689.1"/>
    <property type="molecule type" value="Genomic_DNA"/>
</dbReference>
<dbReference type="UniPathway" id="UPA00158">
    <property type="reaction ID" value="UER00270"/>
</dbReference>
<dbReference type="Gene3D" id="3.40.800.10">
    <property type="entry name" value="Ureohydrolase domain"/>
    <property type="match status" value="1"/>
</dbReference>
<dbReference type="InterPro" id="IPR006035">
    <property type="entry name" value="Ureohydrolase"/>
</dbReference>